<evidence type="ECO:0000313" key="1">
    <source>
        <dbReference type="EMBL" id="MBB5340008.1"/>
    </source>
</evidence>
<organism evidence="1 2">
    <name type="scientific">Tunturiibacter gelidiferens</name>
    <dbReference type="NCBI Taxonomy" id="3069689"/>
    <lineage>
        <taxon>Bacteria</taxon>
        <taxon>Pseudomonadati</taxon>
        <taxon>Acidobacteriota</taxon>
        <taxon>Terriglobia</taxon>
        <taxon>Terriglobales</taxon>
        <taxon>Acidobacteriaceae</taxon>
        <taxon>Tunturiibacter</taxon>
    </lineage>
</organism>
<protein>
    <submittedName>
        <fullName evidence="1">Uncharacterized protein</fullName>
    </submittedName>
</protein>
<name>A0ACC5P077_9BACT</name>
<dbReference type="Proteomes" id="UP000569005">
    <property type="component" value="Unassembled WGS sequence"/>
</dbReference>
<evidence type="ECO:0000313" key="2">
    <source>
        <dbReference type="Proteomes" id="UP000569005"/>
    </source>
</evidence>
<gene>
    <name evidence="1" type="ORF">HDF13_002341</name>
</gene>
<sequence>MGWGVRLTELLLFGLAGWTALGMVGVGVSWLRGERPRVRRGIAWLAGVWVVYLAVLLGVSLGQKQRVLAVGQPQCFDEMCFTVTGVEEVKGFLVRDGRRLVRVTVRVTNRGGSAGRDGLIRVYLTDAQGRLWQESAGVNGVGLSTRVAGGDSVMSEPVFKIAGDSTGLRLVLTHGWKQPGALVIGDSDSMLHRKTVVELGR</sequence>
<keyword evidence="2" id="KW-1185">Reference proteome</keyword>
<reference evidence="1" key="1">
    <citation type="submission" date="2020-08" db="EMBL/GenBank/DDBJ databases">
        <title>Genomic Encyclopedia of Type Strains, Phase IV (KMG-V): Genome sequencing to study the core and pangenomes of soil and plant-associated prokaryotes.</title>
        <authorList>
            <person name="Whitman W."/>
        </authorList>
    </citation>
    <scope>NUCLEOTIDE SEQUENCE</scope>
    <source>
        <strain evidence="1">M8UP15</strain>
    </source>
</reference>
<comment type="caution">
    <text evidence="1">The sequence shown here is derived from an EMBL/GenBank/DDBJ whole genome shotgun (WGS) entry which is preliminary data.</text>
</comment>
<accession>A0ACC5P077</accession>
<dbReference type="EMBL" id="JACHEA010000001">
    <property type="protein sequence ID" value="MBB5340008.1"/>
    <property type="molecule type" value="Genomic_DNA"/>
</dbReference>
<proteinExistence type="predicted"/>